<dbReference type="Proteomes" id="UP001163064">
    <property type="component" value="Unassembled WGS sequence"/>
</dbReference>
<comment type="caution">
    <text evidence="4">The sequence shown here is derived from an EMBL/GenBank/DDBJ whole genome shotgun (WGS) entry which is preliminary data.</text>
</comment>
<accession>A0ABT3U0M7</accession>
<dbReference type="PANTHER" id="PTHR38096">
    <property type="entry name" value="ENTEROBACTIN SYNTHASE COMPONENT D"/>
    <property type="match status" value="1"/>
</dbReference>
<keyword evidence="5" id="KW-1185">Reference proteome</keyword>
<evidence type="ECO:0000256" key="1">
    <source>
        <dbReference type="ARBA" id="ARBA00022679"/>
    </source>
</evidence>
<dbReference type="PRINTS" id="PR01399">
    <property type="entry name" value="ENTSNTHTASED"/>
</dbReference>
<feature type="domain" description="4'-phosphopantetheinyl transferase" evidence="2">
    <location>
        <begin position="102"/>
        <end position="179"/>
    </location>
</feature>
<dbReference type="InterPro" id="IPR037143">
    <property type="entry name" value="4-PPantetheinyl_Trfase_dom_sf"/>
</dbReference>
<proteinExistence type="predicted"/>
<dbReference type="RefSeq" id="WP_266602151.1">
    <property type="nucleotide sequence ID" value="NZ_JAPHNL010000263.1"/>
</dbReference>
<feature type="domain" description="4'-phosphopantetheinyl transferase N-terminal" evidence="3">
    <location>
        <begin position="28"/>
        <end position="95"/>
    </location>
</feature>
<dbReference type="EMBL" id="JAPHNL010000263">
    <property type="protein sequence ID" value="MCX3062157.1"/>
    <property type="molecule type" value="Genomic_DNA"/>
</dbReference>
<dbReference type="InterPro" id="IPR008278">
    <property type="entry name" value="4-PPantetheinyl_Trfase_dom"/>
</dbReference>
<protein>
    <submittedName>
        <fullName evidence="4">4'-phosphopantetheinyl transferase superfamily protein</fullName>
    </submittedName>
</protein>
<gene>
    <name evidence="4" type="ORF">OFY01_20810</name>
</gene>
<dbReference type="Pfam" id="PF17837">
    <property type="entry name" value="4PPT_N"/>
    <property type="match status" value="1"/>
</dbReference>
<keyword evidence="1 4" id="KW-0808">Transferase</keyword>
<organism evidence="4 5">
    <name type="scientific">Streptomyces beihaiensis</name>
    <dbReference type="NCBI Taxonomy" id="2984495"/>
    <lineage>
        <taxon>Bacteria</taxon>
        <taxon>Bacillati</taxon>
        <taxon>Actinomycetota</taxon>
        <taxon>Actinomycetes</taxon>
        <taxon>Kitasatosporales</taxon>
        <taxon>Streptomycetaceae</taxon>
        <taxon>Streptomyces</taxon>
    </lineage>
</organism>
<evidence type="ECO:0000259" key="2">
    <source>
        <dbReference type="Pfam" id="PF01648"/>
    </source>
</evidence>
<dbReference type="InterPro" id="IPR041354">
    <property type="entry name" value="4PPT_N"/>
</dbReference>
<reference evidence="4" key="1">
    <citation type="submission" date="2022-10" db="EMBL/GenBank/DDBJ databases">
        <title>Streptomyces beihaiensis sp. nov., a chitin degrading actinobacterium, isolated from shrimp pond soil.</title>
        <authorList>
            <person name="Xie J."/>
            <person name="Shen N."/>
        </authorList>
    </citation>
    <scope>NUCLEOTIDE SEQUENCE</scope>
    <source>
        <strain evidence="4">GXMU-J5</strain>
    </source>
</reference>
<name>A0ABT3U0M7_9ACTN</name>
<dbReference type="PANTHER" id="PTHR38096:SF1">
    <property type="entry name" value="ENTEROBACTIN SYNTHASE COMPONENT D"/>
    <property type="match status" value="1"/>
</dbReference>
<dbReference type="GO" id="GO:0016740">
    <property type="term" value="F:transferase activity"/>
    <property type="evidence" value="ECO:0007669"/>
    <property type="project" value="UniProtKB-KW"/>
</dbReference>
<dbReference type="SUPFAM" id="SSF56214">
    <property type="entry name" value="4'-phosphopantetheinyl transferase"/>
    <property type="match status" value="1"/>
</dbReference>
<evidence type="ECO:0000259" key="3">
    <source>
        <dbReference type="Pfam" id="PF17837"/>
    </source>
</evidence>
<sequence length="225" mass="24111">MIERLLSPPVVAVQTFGDPVDPPVLFSQEEALTARMVDSRRREFGTVRACARTALSGLGIAPVPILRGPLGAPTWPDGVVGSMTHCAGYRAAAVARSADLAAIGLDAELHQPMPGSELEVVALPEEQTWLSDLAARRPEICWDRLLFSAKESVYKAWSPLTGRWLGFEEATITFDPDAGRFRARLLVPGPVVAGTRLPTLEGRWLVRSGLVLTAVTVTSGSAAET</sequence>
<evidence type="ECO:0000313" key="5">
    <source>
        <dbReference type="Proteomes" id="UP001163064"/>
    </source>
</evidence>
<dbReference type="InterPro" id="IPR003542">
    <property type="entry name" value="Enbac_synth_compD-like"/>
</dbReference>
<dbReference type="Pfam" id="PF01648">
    <property type="entry name" value="ACPS"/>
    <property type="match status" value="1"/>
</dbReference>
<evidence type="ECO:0000313" key="4">
    <source>
        <dbReference type="EMBL" id="MCX3062157.1"/>
    </source>
</evidence>